<proteinExistence type="predicted"/>
<dbReference type="GO" id="GO:0050853">
    <property type="term" value="P:B cell receptor signaling pathway"/>
    <property type="evidence" value="ECO:0007669"/>
    <property type="project" value="TreeGrafter"/>
</dbReference>
<evidence type="ECO:0000256" key="1">
    <source>
        <dbReference type="SAM" id="MobiDB-lite"/>
    </source>
</evidence>
<keyword evidence="2" id="KW-1133">Transmembrane helix</keyword>
<dbReference type="Proteomes" id="UP000265300">
    <property type="component" value="Unplaced"/>
</dbReference>
<sequence>MASPPLRIRPRAELKRPKKKPKKPAWPLARATPTAGGQSVTHTGLPVVVSLANKAVSFGCRITYPYTPDFKDFTVSYFHVDLQGQTSSEEKTSCKPGPGRENQTHTEECQITPKLPDASATGTYYCSVRWPGSRVTGSGTFILVRDTGYQEPPQGPQDLLLFCFIGILTVLSILATALLLWKKRQMQAPQKHTAQKCPGPSAASSREQPPPESIYTDLQRRETEVYDCIQSEASSPPSNQDLLSQPGHTRRVCHISGPLPKLFPLPVPGAVSEVSERDSSVTFRLQLPRVHCLDPLETPHDEHFTGTTVSPPTGPRAQQLVFISRKWENANPFGGDRREAATCSTPSATQPQSQLRQISCLCIPEVKPVACPGTRLMGLGLGLAPRSRSAPAGPATHHLLPAHVEPPLPLLVSALAGSGP</sequence>
<feature type="region of interest" description="Disordered" evidence="1">
    <location>
        <begin position="1"/>
        <end position="41"/>
    </location>
</feature>
<feature type="transmembrane region" description="Helical" evidence="2">
    <location>
        <begin position="159"/>
        <end position="181"/>
    </location>
</feature>
<keyword evidence="2" id="KW-0812">Transmembrane</keyword>
<feature type="domain" description="NFAM1 Ig-like" evidence="3">
    <location>
        <begin position="37"/>
        <end position="145"/>
    </location>
</feature>
<evidence type="ECO:0000259" key="3">
    <source>
        <dbReference type="Pfam" id="PF25830"/>
    </source>
</evidence>
<dbReference type="RefSeq" id="XP_007454155.1">
    <property type="nucleotide sequence ID" value="XM_007454093.1"/>
</dbReference>
<dbReference type="GO" id="GO:0050861">
    <property type="term" value="P:positive regulation of B cell receptor signaling pathway"/>
    <property type="evidence" value="ECO:0007669"/>
    <property type="project" value="InterPro"/>
</dbReference>
<dbReference type="GO" id="GO:0045121">
    <property type="term" value="C:membrane raft"/>
    <property type="evidence" value="ECO:0007669"/>
    <property type="project" value="TreeGrafter"/>
</dbReference>
<reference evidence="5" key="1">
    <citation type="submission" date="2025-08" db="UniProtKB">
        <authorList>
            <consortium name="RefSeq"/>
        </authorList>
    </citation>
    <scope>IDENTIFICATION</scope>
</reference>
<evidence type="ECO:0000313" key="5">
    <source>
        <dbReference type="RefSeq" id="XP_007454155.1"/>
    </source>
</evidence>
<dbReference type="InterPro" id="IPR033549">
    <property type="entry name" value="NFAM1"/>
</dbReference>
<dbReference type="GO" id="GO:0045577">
    <property type="term" value="P:regulation of B cell differentiation"/>
    <property type="evidence" value="ECO:0007669"/>
    <property type="project" value="InterPro"/>
</dbReference>
<dbReference type="InterPro" id="IPR057883">
    <property type="entry name" value="Ig_NFAM1"/>
</dbReference>
<dbReference type="PANTHER" id="PTHR35680:SF1">
    <property type="entry name" value="NFAT ACTIVATION MOLECULE 1"/>
    <property type="match status" value="1"/>
</dbReference>
<feature type="region of interest" description="Disordered" evidence="1">
    <location>
        <begin position="191"/>
        <end position="213"/>
    </location>
</feature>
<protein>
    <submittedName>
        <fullName evidence="5">NFAT activation molecule 1</fullName>
    </submittedName>
</protein>
<dbReference type="KEGG" id="lve:103087632"/>
<evidence type="ECO:0000256" key="2">
    <source>
        <dbReference type="SAM" id="Phobius"/>
    </source>
</evidence>
<keyword evidence="2" id="KW-0472">Membrane</keyword>
<dbReference type="Pfam" id="PF25830">
    <property type="entry name" value="Ig_NFAM1"/>
    <property type="match status" value="1"/>
</dbReference>
<dbReference type="CTD" id="150372"/>
<keyword evidence="4" id="KW-1185">Reference proteome</keyword>
<feature type="region of interest" description="Disordered" evidence="1">
    <location>
        <begin position="88"/>
        <end position="107"/>
    </location>
</feature>
<dbReference type="InParanoid" id="A0A340X4Y3"/>
<dbReference type="PANTHER" id="PTHR35680">
    <property type="entry name" value="NFAT ACTIVATION MOLECULE 1"/>
    <property type="match status" value="1"/>
</dbReference>
<dbReference type="OrthoDB" id="9898104at2759"/>
<name>A0A340X4Y3_LIPVE</name>
<dbReference type="FunCoup" id="A0A340X4Y3">
    <property type="interactions" value="316"/>
</dbReference>
<dbReference type="GO" id="GO:0004888">
    <property type="term" value="F:transmembrane signaling receptor activity"/>
    <property type="evidence" value="ECO:0007669"/>
    <property type="project" value="InterPro"/>
</dbReference>
<gene>
    <name evidence="5" type="primary">NFAM1</name>
</gene>
<dbReference type="GeneID" id="103087632"/>
<dbReference type="GO" id="GO:0001819">
    <property type="term" value="P:positive regulation of cytokine production"/>
    <property type="evidence" value="ECO:0007669"/>
    <property type="project" value="InterPro"/>
</dbReference>
<accession>A0A340X4Y3</accession>
<evidence type="ECO:0000313" key="4">
    <source>
        <dbReference type="Proteomes" id="UP000265300"/>
    </source>
</evidence>
<dbReference type="AlphaFoldDB" id="A0A340X4Y3"/>
<organism evidence="4 5">
    <name type="scientific">Lipotes vexillifer</name>
    <name type="common">Yangtze river dolphin</name>
    <dbReference type="NCBI Taxonomy" id="118797"/>
    <lineage>
        <taxon>Eukaryota</taxon>
        <taxon>Metazoa</taxon>
        <taxon>Chordata</taxon>
        <taxon>Craniata</taxon>
        <taxon>Vertebrata</taxon>
        <taxon>Euteleostomi</taxon>
        <taxon>Mammalia</taxon>
        <taxon>Eutheria</taxon>
        <taxon>Laurasiatheria</taxon>
        <taxon>Artiodactyla</taxon>
        <taxon>Whippomorpha</taxon>
        <taxon>Cetacea</taxon>
        <taxon>Odontoceti</taxon>
        <taxon>Lipotidae</taxon>
        <taxon>Lipotes</taxon>
    </lineage>
</organism>
<dbReference type="STRING" id="118797.A0A340X4Y3"/>